<dbReference type="GO" id="GO:0016758">
    <property type="term" value="F:hexosyltransferase activity"/>
    <property type="evidence" value="ECO:0007669"/>
    <property type="project" value="InterPro"/>
</dbReference>
<comment type="subcellular location">
    <subcellularLocation>
        <location evidence="1">Golgi apparatus membrane</location>
        <topology evidence="1">Single-pass type II membrane protein</topology>
    </subcellularLocation>
</comment>
<evidence type="ECO:0000256" key="5">
    <source>
        <dbReference type="ARBA" id="ARBA00022968"/>
    </source>
</evidence>
<dbReference type="Pfam" id="PF01762">
    <property type="entry name" value="Galactosyl_T"/>
    <property type="match status" value="1"/>
</dbReference>
<dbReference type="AlphaFoldDB" id="A0A6C0KU58"/>
<evidence type="ECO:0000256" key="7">
    <source>
        <dbReference type="ARBA" id="ARBA00023034"/>
    </source>
</evidence>
<reference evidence="9" key="1">
    <citation type="journal article" date="2020" name="Nature">
        <title>Giant virus diversity and host interactions through global metagenomics.</title>
        <authorList>
            <person name="Schulz F."/>
            <person name="Roux S."/>
            <person name="Paez-Espino D."/>
            <person name="Jungbluth S."/>
            <person name="Walsh D.A."/>
            <person name="Denef V.J."/>
            <person name="McMahon K.D."/>
            <person name="Konstantinidis K.T."/>
            <person name="Eloe-Fadrosh E.A."/>
            <person name="Kyrpides N.C."/>
            <person name="Woyke T."/>
        </authorList>
    </citation>
    <scope>NUCLEOTIDE SEQUENCE</scope>
    <source>
        <strain evidence="9">GVMAG-S-3300013093-109</strain>
    </source>
</reference>
<evidence type="ECO:0000256" key="2">
    <source>
        <dbReference type="ARBA" id="ARBA00022676"/>
    </source>
</evidence>
<protein>
    <submittedName>
        <fullName evidence="9">Uncharacterized protein</fullName>
    </submittedName>
</protein>
<dbReference type="Gene3D" id="3.90.550.50">
    <property type="match status" value="1"/>
</dbReference>
<keyword evidence="7" id="KW-0333">Golgi apparatus</keyword>
<keyword evidence="5" id="KW-0735">Signal-anchor</keyword>
<keyword evidence="4" id="KW-0812">Transmembrane</keyword>
<keyword evidence="3" id="KW-0808">Transferase</keyword>
<dbReference type="GO" id="GO:0000139">
    <property type="term" value="C:Golgi membrane"/>
    <property type="evidence" value="ECO:0007669"/>
    <property type="project" value="UniProtKB-SubCell"/>
</dbReference>
<keyword evidence="6" id="KW-1133">Transmembrane helix</keyword>
<evidence type="ECO:0000256" key="8">
    <source>
        <dbReference type="ARBA" id="ARBA00023136"/>
    </source>
</evidence>
<accession>A0A6C0KU58</accession>
<evidence type="ECO:0000256" key="6">
    <source>
        <dbReference type="ARBA" id="ARBA00022989"/>
    </source>
</evidence>
<evidence type="ECO:0000256" key="3">
    <source>
        <dbReference type="ARBA" id="ARBA00022679"/>
    </source>
</evidence>
<keyword evidence="2" id="KW-0328">Glycosyltransferase</keyword>
<evidence type="ECO:0000256" key="1">
    <source>
        <dbReference type="ARBA" id="ARBA00004323"/>
    </source>
</evidence>
<evidence type="ECO:0000256" key="4">
    <source>
        <dbReference type="ARBA" id="ARBA00022692"/>
    </source>
</evidence>
<proteinExistence type="predicted"/>
<sequence length="210" mass="24596">MSNVILLILSCERYRHKAEIQKNTWLRNLPPQIMYFHVIGDQHRCAGAEFVIDVHNRVLYTNTLDDYVSLPHKIITAIHAVNATFQYDYLYKTDDDQALVNPHFFSWLSSTITPYHYGGYAVDIETHHSDYWTFHSELPRNVLLEKTTYCSGRFYFLSKNAARALLQNKPSISQRVIEDHSIGYFLPEDFKQGILRMNEMVQSSLIDYQP</sequence>
<evidence type="ECO:0000313" key="9">
    <source>
        <dbReference type="EMBL" id="QHU20793.1"/>
    </source>
</evidence>
<keyword evidence="8" id="KW-0472">Membrane</keyword>
<organism evidence="9">
    <name type="scientific">viral metagenome</name>
    <dbReference type="NCBI Taxonomy" id="1070528"/>
    <lineage>
        <taxon>unclassified sequences</taxon>
        <taxon>metagenomes</taxon>
        <taxon>organismal metagenomes</taxon>
    </lineage>
</organism>
<dbReference type="EMBL" id="MN740974">
    <property type="protein sequence ID" value="QHU20793.1"/>
    <property type="molecule type" value="Genomic_DNA"/>
</dbReference>
<dbReference type="InterPro" id="IPR002659">
    <property type="entry name" value="Glyco_trans_31"/>
</dbReference>
<name>A0A6C0KU58_9ZZZZ</name>